<name>A0AAW1Q323_9CHLO</name>
<accession>A0AAW1Q323</accession>
<dbReference type="Proteomes" id="UP001465755">
    <property type="component" value="Unassembled WGS sequence"/>
</dbReference>
<gene>
    <name evidence="1" type="ORF">WJX73_009887</name>
</gene>
<organism evidence="1 2">
    <name type="scientific">Symbiochloris irregularis</name>
    <dbReference type="NCBI Taxonomy" id="706552"/>
    <lineage>
        <taxon>Eukaryota</taxon>
        <taxon>Viridiplantae</taxon>
        <taxon>Chlorophyta</taxon>
        <taxon>core chlorophytes</taxon>
        <taxon>Trebouxiophyceae</taxon>
        <taxon>Trebouxiales</taxon>
        <taxon>Trebouxiaceae</taxon>
        <taxon>Symbiochloris</taxon>
    </lineage>
</organism>
<keyword evidence="2" id="KW-1185">Reference proteome</keyword>
<evidence type="ECO:0000313" key="2">
    <source>
        <dbReference type="Proteomes" id="UP001465755"/>
    </source>
</evidence>
<reference evidence="1 2" key="1">
    <citation type="journal article" date="2024" name="Nat. Commun.">
        <title>Phylogenomics reveals the evolutionary origins of lichenization in chlorophyte algae.</title>
        <authorList>
            <person name="Puginier C."/>
            <person name="Libourel C."/>
            <person name="Otte J."/>
            <person name="Skaloud P."/>
            <person name="Haon M."/>
            <person name="Grisel S."/>
            <person name="Petersen M."/>
            <person name="Berrin J.G."/>
            <person name="Delaux P.M."/>
            <person name="Dal Grande F."/>
            <person name="Keller J."/>
        </authorList>
    </citation>
    <scope>NUCLEOTIDE SEQUENCE [LARGE SCALE GENOMIC DNA]</scope>
    <source>
        <strain evidence="1 2">SAG 2036</strain>
    </source>
</reference>
<evidence type="ECO:0000313" key="1">
    <source>
        <dbReference type="EMBL" id="KAK9815180.1"/>
    </source>
</evidence>
<comment type="caution">
    <text evidence="1">The sequence shown here is derived from an EMBL/GenBank/DDBJ whole genome shotgun (WGS) entry which is preliminary data.</text>
</comment>
<sequence>MPVYEATVKFARNLSGRASSRAVLCWVGYQLVENKAASSARASQLDQTQPWPSLSSTWPARALKSKGGLSDTYVRIS</sequence>
<proteinExistence type="predicted"/>
<dbReference type="AlphaFoldDB" id="A0AAW1Q323"/>
<protein>
    <submittedName>
        <fullName evidence="1">Uncharacterized protein</fullName>
    </submittedName>
</protein>
<dbReference type="EMBL" id="JALJOQ010000001">
    <property type="protein sequence ID" value="KAK9815180.1"/>
    <property type="molecule type" value="Genomic_DNA"/>
</dbReference>